<evidence type="ECO:0000313" key="1">
    <source>
        <dbReference type="EMBL" id="QOS68939.1"/>
    </source>
</evidence>
<organism evidence="1 2">
    <name type="scientific">Eggerthella guodeyinii</name>
    <dbReference type="NCBI Taxonomy" id="2690837"/>
    <lineage>
        <taxon>Bacteria</taxon>
        <taxon>Bacillati</taxon>
        <taxon>Actinomycetota</taxon>
        <taxon>Coriobacteriia</taxon>
        <taxon>Eggerthellales</taxon>
        <taxon>Eggerthellaceae</taxon>
        <taxon>Eggerthella</taxon>
    </lineage>
</organism>
<dbReference type="SMART" id="SM00028">
    <property type="entry name" value="TPR"/>
    <property type="match status" value="2"/>
</dbReference>
<dbReference type="SUPFAM" id="SSF48452">
    <property type="entry name" value="TPR-like"/>
    <property type="match status" value="1"/>
</dbReference>
<name>A0A6L7IWI0_9ACTN</name>
<dbReference type="EMBL" id="CP063310">
    <property type="protein sequence ID" value="QOS68939.1"/>
    <property type="molecule type" value="Genomic_DNA"/>
</dbReference>
<dbReference type="InterPro" id="IPR019734">
    <property type="entry name" value="TPR_rpt"/>
</dbReference>
<dbReference type="Gene3D" id="1.25.40.10">
    <property type="entry name" value="Tetratricopeptide repeat domain"/>
    <property type="match status" value="1"/>
</dbReference>
<dbReference type="KEGG" id="egd:GS424_003530"/>
<evidence type="ECO:0000313" key="2">
    <source>
        <dbReference type="Proteomes" id="UP000478463"/>
    </source>
</evidence>
<sequence length="899" mass="96567">MQQLDEQGRYRLGAAELLLGVKRCVLEGAVPPIPGKQEGLAGAYGWVAKGLPMPAAGGSYVVEFIEKNDLVILAYVDPFGRAFSLREPSAVPPARVPDLSFAKLPSQTTAGEELGCVYVRGGDGSQREVAQYRCVRGRYTLFDSWYDFGPYGANLSYDDAMARAYLAFVHRPSLGASEVPERGLEGVHERLRGDKPLTAMRSIVADARCAENDPVCRPPALVSCLARWLADAGLDELAGVKDEALRLVRTARYANTYYLGVEDEDAPLPVETVWALEAALNRFLLVGEAFGDRASLATEADCARWDAYLLETVAAQHPGAGDLADAPGATDASAGEWDVRCALGATLERLRLPVRIDAAMRCDAAAGAAAVELTVPGASLMPAHSWRGGTGWERATDEERDAQAHRYALHLGLVLAAAAFDASPAMRRVDVAAHPQAGAAAASSSENAGEFPQESRERAFVQATFSRETYEAFGRFEEARAGDPMPPYLASDARFDVEEAEAFSFVEGLESFELRRRMPEVVDGELAEAARVALGADRCRDVRITFDAARRRMAEELADRIVRASSATDAIRIVRAAQEEAAAKDDDRAVAACTRLMAALAEGEIDMGDQNAVVGRFLGDDRCLVALGRARTLATNDPEAAVQVLIDAVGEAAALDGFVDGATTVYRAFDSYASRVLYNRARRGAGAPARASADVDKRVELVPDSYYLCHLEITQLLEHSFERTEEALRFGQRAIEIGPATAAGYRQLGRAYMLVGDMENAAEVLQEGLLIAVQPNDIAMAYYQLAYVLWKAGRPQAGAACYLKSLMTSSSMALQATAELQELVEETGVVLPGKEIVDEALAEHAVPVAPTAEVLDALGSGAAAAVDAGLFPVARNLLALRLRYRPDDALVNVLRSLGE</sequence>
<reference evidence="1 2" key="1">
    <citation type="submission" date="2020-10" db="EMBL/GenBank/DDBJ databases">
        <title>Eggerthella sp. nov., isolated from human feces.</title>
        <authorList>
            <person name="Yajun G."/>
        </authorList>
    </citation>
    <scope>NUCLEOTIDE SEQUENCE [LARGE SCALE GENOMIC DNA]</scope>
    <source>
        <strain evidence="1 2">HF-1101</strain>
    </source>
</reference>
<accession>A0A6L7IWI0</accession>
<dbReference type="InterPro" id="IPR011990">
    <property type="entry name" value="TPR-like_helical_dom_sf"/>
</dbReference>
<protein>
    <submittedName>
        <fullName evidence="1">Uncharacterized protein</fullName>
    </submittedName>
</protein>
<dbReference type="RefSeq" id="WP_160943475.1">
    <property type="nucleotide sequence ID" value="NZ_CP063310.1"/>
</dbReference>
<dbReference type="Proteomes" id="UP000478463">
    <property type="component" value="Chromosome"/>
</dbReference>
<proteinExistence type="predicted"/>
<gene>
    <name evidence="1" type="ORF">GS424_003530</name>
</gene>
<dbReference type="AlphaFoldDB" id="A0A6L7IWI0"/>